<feature type="domain" description="Carbohydrate binding module xylan-binding" evidence="3">
    <location>
        <begin position="632"/>
        <end position="732"/>
    </location>
</feature>
<dbReference type="Proteomes" id="UP001556196">
    <property type="component" value="Unassembled WGS sequence"/>
</dbReference>
<dbReference type="Pfam" id="PF16841">
    <property type="entry name" value="CBM60"/>
    <property type="match status" value="1"/>
</dbReference>
<dbReference type="CDD" id="cd16148">
    <property type="entry name" value="sulfatase_like"/>
    <property type="match status" value="1"/>
</dbReference>
<accession>A0ABV3R0M0</accession>
<dbReference type="PANTHER" id="PTHR43751">
    <property type="entry name" value="SULFATASE"/>
    <property type="match status" value="1"/>
</dbReference>
<keyword evidence="1" id="KW-0812">Transmembrane</keyword>
<evidence type="ECO:0000313" key="5">
    <source>
        <dbReference type="Proteomes" id="UP001556196"/>
    </source>
</evidence>
<evidence type="ECO:0000259" key="3">
    <source>
        <dbReference type="Pfam" id="PF16841"/>
    </source>
</evidence>
<feature type="domain" description="Sulfatase N-terminal" evidence="2">
    <location>
        <begin position="236"/>
        <end position="521"/>
    </location>
</feature>
<evidence type="ECO:0000259" key="2">
    <source>
        <dbReference type="Pfam" id="PF00884"/>
    </source>
</evidence>
<feature type="transmembrane region" description="Helical" evidence="1">
    <location>
        <begin position="124"/>
        <end position="144"/>
    </location>
</feature>
<dbReference type="InterPro" id="IPR017850">
    <property type="entry name" value="Alkaline_phosphatase_core_sf"/>
</dbReference>
<dbReference type="Pfam" id="PF00884">
    <property type="entry name" value="Sulfatase"/>
    <property type="match status" value="1"/>
</dbReference>
<dbReference type="InterPro" id="IPR000917">
    <property type="entry name" value="Sulfatase_N"/>
</dbReference>
<reference evidence="4 5" key="1">
    <citation type="submission" date="2024-06" db="EMBL/GenBank/DDBJ databases">
        <authorList>
            <person name="Tuo L."/>
        </authorList>
    </citation>
    <scope>NUCLEOTIDE SEQUENCE [LARGE SCALE GENOMIC DNA]</scope>
    <source>
        <strain evidence="4 5">ZMM04-5</strain>
    </source>
</reference>
<dbReference type="EMBL" id="JBFOCI010000003">
    <property type="protein sequence ID" value="MEW9806753.1"/>
    <property type="molecule type" value="Genomic_DNA"/>
</dbReference>
<name>A0ABV3R0M0_9HYPH</name>
<sequence>MLAIVAALATCLLGLRVVLILPDLGIGTITETAANVFAGFLQDILLCCLIAAAAWTALWPRRMRPSLVVYATFIVAVLAFGYGVANIAIVRLLGEPVTIDWLRYSDFLSGAINGILHFADAKTLAMAALVPAFLALLSAAFALLVFRLHRTTPRTALGAASLALAGTLVAGAVAEPTVARARLDNPVIAFFSSVAVPAGPDLDIGAANSGGIGGSRASGGIQKSDIEKSGDLSGIRNVILFVLESVPAEYVYDYSTPAPVTPNINRYGAASLRFNNVYAHAPATNYSLFSLLTSIVPELSSTGMTEKHPDLPLASVANVLSERGYRTAYISSSDSRFQSTDLFLANKGFDVIEDFRDWSCDRVYKNSSETWRYMDFSHDLCTVDRLKNWIAEDATRPFFATFWTGMTHYPYFADDTVRRYVANDDLNRFLNALNVGDAAFGELMRFLEASKLADSTLVVIVGDHGEAFGQHGTYVHASAIYEENIHVPLIFVNAKAFSGQRSDVIGGNTDVAPTILDLLGVERPALWQGASLLATERPGRLYFFSPWNGFKVGYREGNRKYIYNSRGRTLETYDLASDPKETHNLTPDTNEAEPALQHLASWVRYQDDFIEGSILGGHGAVSAGAKARSTGIRIAATGTSFVTPPRARVEVDGATVGFFDVAAAPKNADKAAADDDIAAALTVFEFPLPAGTCPSRVRVEFLNDEWDAQKEIGDTNLFVKEIDVNGVGFSADDMAIDSPDAAARYEDYMALWRQGSVHLDVDDLRVCG</sequence>
<dbReference type="InterPro" id="IPR052701">
    <property type="entry name" value="GAG_Ulvan_Degrading_Sulfatases"/>
</dbReference>
<keyword evidence="1" id="KW-0472">Membrane</keyword>
<organism evidence="4 5">
    <name type="scientific">Mesorhizobium marinum</name>
    <dbReference type="NCBI Taxonomy" id="3228790"/>
    <lineage>
        <taxon>Bacteria</taxon>
        <taxon>Pseudomonadati</taxon>
        <taxon>Pseudomonadota</taxon>
        <taxon>Alphaproteobacteria</taxon>
        <taxon>Hyphomicrobiales</taxon>
        <taxon>Phyllobacteriaceae</taxon>
        <taxon>Mesorhizobium</taxon>
    </lineage>
</organism>
<gene>
    <name evidence="4" type="ORF">ABUE31_12245</name>
</gene>
<dbReference type="SUPFAM" id="SSF53649">
    <property type="entry name" value="Alkaline phosphatase-like"/>
    <property type="match status" value="1"/>
</dbReference>
<protein>
    <submittedName>
        <fullName evidence="4">Sulfatase-like hydrolase/transferase</fullName>
    </submittedName>
</protein>
<feature type="transmembrane region" description="Helical" evidence="1">
    <location>
        <begin position="67"/>
        <end position="93"/>
    </location>
</feature>
<feature type="transmembrane region" description="Helical" evidence="1">
    <location>
        <begin position="36"/>
        <end position="55"/>
    </location>
</feature>
<dbReference type="RefSeq" id="WP_367724168.1">
    <property type="nucleotide sequence ID" value="NZ_JBFOCI010000003.1"/>
</dbReference>
<feature type="transmembrane region" description="Helical" evidence="1">
    <location>
        <begin position="156"/>
        <end position="174"/>
    </location>
</feature>
<dbReference type="InterPro" id="IPR031768">
    <property type="entry name" value="CBM60_xylan-bd"/>
</dbReference>
<comment type="caution">
    <text evidence="4">The sequence shown here is derived from an EMBL/GenBank/DDBJ whole genome shotgun (WGS) entry which is preliminary data.</text>
</comment>
<dbReference type="PANTHER" id="PTHR43751:SF3">
    <property type="entry name" value="SULFATASE N-TERMINAL DOMAIN-CONTAINING PROTEIN"/>
    <property type="match status" value="1"/>
</dbReference>
<evidence type="ECO:0000256" key="1">
    <source>
        <dbReference type="SAM" id="Phobius"/>
    </source>
</evidence>
<proteinExistence type="predicted"/>
<dbReference type="Gene3D" id="3.40.720.10">
    <property type="entry name" value="Alkaline Phosphatase, subunit A"/>
    <property type="match status" value="1"/>
</dbReference>
<keyword evidence="1" id="KW-1133">Transmembrane helix</keyword>
<keyword evidence="5" id="KW-1185">Reference proteome</keyword>
<dbReference type="Gene3D" id="2.60.60.40">
    <property type="match status" value="1"/>
</dbReference>
<evidence type="ECO:0000313" key="4">
    <source>
        <dbReference type="EMBL" id="MEW9806753.1"/>
    </source>
</evidence>